<evidence type="ECO:0000313" key="1">
    <source>
        <dbReference type="EMBL" id="GAA4456746.1"/>
    </source>
</evidence>
<evidence type="ECO:0000313" key="2">
    <source>
        <dbReference type="Proteomes" id="UP001500840"/>
    </source>
</evidence>
<keyword evidence="2" id="KW-1185">Reference proteome</keyword>
<name>A0ABP8MVB9_9BACT</name>
<accession>A0ABP8MVB9</accession>
<dbReference type="Proteomes" id="UP001500840">
    <property type="component" value="Unassembled WGS sequence"/>
</dbReference>
<comment type="caution">
    <text evidence="1">The sequence shown here is derived from an EMBL/GenBank/DDBJ whole genome shotgun (WGS) entry which is preliminary data.</text>
</comment>
<reference evidence="2" key="1">
    <citation type="journal article" date="2019" name="Int. J. Syst. Evol. Microbiol.">
        <title>The Global Catalogue of Microorganisms (GCM) 10K type strain sequencing project: providing services to taxonomists for standard genome sequencing and annotation.</title>
        <authorList>
            <consortium name="The Broad Institute Genomics Platform"/>
            <consortium name="The Broad Institute Genome Sequencing Center for Infectious Disease"/>
            <person name="Wu L."/>
            <person name="Ma J."/>
        </authorList>
    </citation>
    <scope>NUCLEOTIDE SEQUENCE [LARGE SCALE GENOMIC DNA]</scope>
    <source>
        <strain evidence="2">JCM 17759</strain>
    </source>
</reference>
<gene>
    <name evidence="1" type="ORF">GCM10023156_32550</name>
</gene>
<proteinExistence type="predicted"/>
<protein>
    <submittedName>
        <fullName evidence="1">Uncharacterized protein</fullName>
    </submittedName>
</protein>
<dbReference type="EMBL" id="BAABGA010000039">
    <property type="protein sequence ID" value="GAA4456746.1"/>
    <property type="molecule type" value="Genomic_DNA"/>
</dbReference>
<organism evidence="1 2">
    <name type="scientific">Novipirellula rosea</name>
    <dbReference type="NCBI Taxonomy" id="1031540"/>
    <lineage>
        <taxon>Bacteria</taxon>
        <taxon>Pseudomonadati</taxon>
        <taxon>Planctomycetota</taxon>
        <taxon>Planctomycetia</taxon>
        <taxon>Pirellulales</taxon>
        <taxon>Pirellulaceae</taxon>
        <taxon>Novipirellula</taxon>
    </lineage>
</organism>
<sequence>MAVTVKFALLVTSLNEFNSAETPFVSAPLAGAVPLSPGTFAARDGFGCGELSGDKYLAAKPSELATPLISFVERSHDFGDAGRTAFR</sequence>